<evidence type="ECO:0000313" key="1">
    <source>
        <dbReference type="EMBL" id="CAN0568448.1"/>
    </source>
</evidence>
<proteinExistence type="predicted"/>
<protein>
    <submittedName>
        <fullName evidence="1">Uncharacterized protein</fullName>
    </submittedName>
</protein>
<organism evidence="1 2">
    <name type="scientific">Rangifer tarandus platyrhynchus</name>
    <name type="common">Svalbard reindeer</name>
    <dbReference type="NCBI Taxonomy" id="3082113"/>
    <lineage>
        <taxon>Eukaryota</taxon>
        <taxon>Metazoa</taxon>
        <taxon>Chordata</taxon>
        <taxon>Craniata</taxon>
        <taxon>Vertebrata</taxon>
        <taxon>Euteleostomi</taxon>
        <taxon>Mammalia</taxon>
        <taxon>Eutheria</taxon>
        <taxon>Laurasiatheria</taxon>
        <taxon>Artiodactyla</taxon>
        <taxon>Ruminantia</taxon>
        <taxon>Pecora</taxon>
        <taxon>Cervidae</taxon>
        <taxon>Odocoileinae</taxon>
        <taxon>Rangifer</taxon>
    </lineage>
</organism>
<sequence length="109" mass="11772">MRNLADADEEGGTVLPAGIGETPHSSLLQGIRAPPADLLEDLPNDRTEGEIPLTPKEDATAGENSPPEDSLKDRAEEEASPISKVVSVESENEPREDLRTWRKPQGFSV</sequence>
<gene>
    <name evidence="1" type="ORF">MRATA1EN22A_LOCUS27809</name>
</gene>
<name>A0AC60A7D0_RANTA</name>
<dbReference type="EMBL" id="OX596093">
    <property type="protein sequence ID" value="CAN0568448.1"/>
    <property type="molecule type" value="Genomic_DNA"/>
</dbReference>
<dbReference type="Proteomes" id="UP001162501">
    <property type="component" value="Chromosome 9"/>
</dbReference>
<evidence type="ECO:0000313" key="2">
    <source>
        <dbReference type="Proteomes" id="UP001162501"/>
    </source>
</evidence>
<reference evidence="1" key="2">
    <citation type="submission" date="2025-03" db="EMBL/GenBank/DDBJ databases">
        <authorList>
            <consortium name="ELIXIR-Norway"/>
            <consortium name="Elixir Norway"/>
        </authorList>
    </citation>
    <scope>NUCLEOTIDE SEQUENCE</scope>
</reference>
<reference evidence="1" key="1">
    <citation type="submission" date="2023-05" db="EMBL/GenBank/DDBJ databases">
        <authorList>
            <consortium name="ELIXIR-Norway"/>
        </authorList>
    </citation>
    <scope>NUCLEOTIDE SEQUENCE</scope>
</reference>
<accession>A0AC60A7D0</accession>